<feature type="region of interest" description="Disordered" evidence="1">
    <location>
        <begin position="260"/>
        <end position="283"/>
    </location>
</feature>
<evidence type="ECO:0000313" key="3">
    <source>
        <dbReference type="EMBL" id="KJV37382.1"/>
    </source>
</evidence>
<keyword evidence="2" id="KW-0472">Membrane</keyword>
<dbReference type="OrthoDB" id="9816462at2"/>
<evidence type="ECO:0000256" key="2">
    <source>
        <dbReference type="SAM" id="Phobius"/>
    </source>
</evidence>
<name>A0A0F3L2B9_9GAMM</name>
<dbReference type="AlphaFoldDB" id="A0A0F3L2B9"/>
<keyword evidence="2" id="KW-0812">Transmembrane</keyword>
<reference evidence="3 4" key="1">
    <citation type="submission" date="2015-03" db="EMBL/GenBank/DDBJ databases">
        <title>Draft genome sequence of Luteibacter yeojuensis strain SU11.</title>
        <authorList>
            <person name="Sulaiman J."/>
            <person name="Priya K."/>
            <person name="Chan K.-G."/>
        </authorList>
    </citation>
    <scope>NUCLEOTIDE SEQUENCE [LARGE SCALE GENOMIC DNA]</scope>
    <source>
        <strain evidence="3 4">SU11</strain>
    </source>
</reference>
<feature type="region of interest" description="Disordered" evidence="1">
    <location>
        <begin position="60"/>
        <end position="93"/>
    </location>
</feature>
<evidence type="ECO:0000256" key="1">
    <source>
        <dbReference type="SAM" id="MobiDB-lite"/>
    </source>
</evidence>
<comment type="caution">
    <text evidence="3">The sequence shown here is derived from an EMBL/GenBank/DDBJ whole genome shotgun (WGS) entry which is preliminary data.</text>
</comment>
<accession>A0A0F3L2B9</accession>
<keyword evidence="4" id="KW-1185">Reference proteome</keyword>
<evidence type="ECO:0008006" key="5">
    <source>
        <dbReference type="Google" id="ProtNLM"/>
    </source>
</evidence>
<proteinExistence type="predicted"/>
<dbReference type="RefSeq" id="WP_045827621.1">
    <property type="nucleotide sequence ID" value="NZ_JZRB01000001.1"/>
</dbReference>
<keyword evidence="2" id="KW-1133">Transmembrane helix</keyword>
<feature type="transmembrane region" description="Helical" evidence="2">
    <location>
        <begin position="285"/>
        <end position="305"/>
    </location>
</feature>
<protein>
    <recommendedName>
        <fullName evidence="5">J domain-containing protein</fullName>
    </recommendedName>
</protein>
<sequence length="383" mass="42260">MTGTPWCLDTLGLPAHADTVAVRRAYAARLRQVDPGADPVAFQQLREAYQAALAWCNDHPAGPAPGQDDGWCEETRGAADDDAAADTPPQDHAAEDAMRRLRDAVRDAGDDAIAALLGNALASLRHGYVDAPGQFEDLVIDALATAGIDRRAALFHAATEAFHWHEVGRLRRADPRAAWIGRVLAQAEDWATLDAGWRATWLAHIERAQGGIDAYVARRWPDIGRLRAWLPDWLALYLVDEQLDAWQAAFENLPRDTRDEFERRAAPPSASVPRRGPPARPRRRLGMPPLAWAALWFVLMLFYLITNGISTVRQHGQGEPLPNFGESALSPRECMALYAQFDKPDAFTGMRPDDVVQAKRRAQRCALDGHWRAPGGVNSPPPH</sequence>
<gene>
    <name evidence="3" type="ORF">VI08_00805</name>
</gene>
<dbReference type="Proteomes" id="UP000033651">
    <property type="component" value="Unassembled WGS sequence"/>
</dbReference>
<organism evidence="3 4">
    <name type="scientific">Luteibacter yeojuensis</name>
    <dbReference type="NCBI Taxonomy" id="345309"/>
    <lineage>
        <taxon>Bacteria</taxon>
        <taxon>Pseudomonadati</taxon>
        <taxon>Pseudomonadota</taxon>
        <taxon>Gammaproteobacteria</taxon>
        <taxon>Lysobacterales</taxon>
        <taxon>Rhodanobacteraceae</taxon>
        <taxon>Luteibacter</taxon>
    </lineage>
</organism>
<dbReference type="PATRIC" id="fig|345309.4.peg.165"/>
<evidence type="ECO:0000313" key="4">
    <source>
        <dbReference type="Proteomes" id="UP000033651"/>
    </source>
</evidence>
<dbReference type="EMBL" id="JZRB01000001">
    <property type="protein sequence ID" value="KJV37382.1"/>
    <property type="molecule type" value="Genomic_DNA"/>
</dbReference>